<evidence type="ECO:0000259" key="6">
    <source>
        <dbReference type="Pfam" id="PF00425"/>
    </source>
</evidence>
<protein>
    <recommendedName>
        <fullName evidence="3">isochorismate synthase</fullName>
        <ecNumber evidence="3">5.4.4.2</ecNumber>
    </recommendedName>
    <alternativeName>
        <fullName evidence="5">Isochorismate mutase</fullName>
    </alternativeName>
</protein>
<evidence type="ECO:0000256" key="5">
    <source>
        <dbReference type="ARBA" id="ARBA00041564"/>
    </source>
</evidence>
<dbReference type="SUPFAM" id="SSF56322">
    <property type="entry name" value="ADC synthase"/>
    <property type="match status" value="1"/>
</dbReference>
<sequence>MNIPLHDAQQYASATDRGHFRFCGPTGHVAAAGAPIPLQQGTAQTLEQRLSDAFADSDDDALIGGAMPFHRSDRDCLWLSRSCNRGMWNTERDQACAVAERIWAEPGIADYAAAVSDALQIMEQDTGRADALRKIVLARVLKVRTRHPISLDALLSRLAIDPGTTAFRVALPDDGPHPRALVGATPELLLEKQGKHILSYPLAGSARRSPDMVKDCNACSDLAQSDKDRREHAIVVEYILDTLAPYCEQLSCPDGTRLTCTRSMWHLGTRIIGHVKDRDVPSAVLAASLHPTPAVCGLPCQRADDLIRQLEPTSRGFYAGAVGWTAKNGDGAWHVAIRCAEISDCDATLFAGAGIVPGSDPKAEAQETGSKFAALLHALGLPADTALTGLN</sequence>
<dbReference type="EMBL" id="JAQBIE010000002">
    <property type="protein sequence ID" value="MDB6176380.1"/>
    <property type="molecule type" value="Genomic_DNA"/>
</dbReference>
<proteinExistence type="inferred from homology"/>
<dbReference type="Gene3D" id="3.60.120.10">
    <property type="entry name" value="Anthranilate synthase"/>
    <property type="match status" value="1"/>
</dbReference>
<accession>A0ABT4ZAJ6</accession>
<comment type="caution">
    <text evidence="7">The sequence shown here is derived from an EMBL/GenBank/DDBJ whole genome shotgun (WGS) entry which is preliminary data.</text>
</comment>
<dbReference type="GO" id="GO:0008909">
    <property type="term" value="F:isochorismate synthase activity"/>
    <property type="evidence" value="ECO:0007669"/>
    <property type="project" value="UniProtKB-EC"/>
</dbReference>
<dbReference type="Pfam" id="PF00425">
    <property type="entry name" value="Chorismate_bind"/>
    <property type="match status" value="1"/>
</dbReference>
<dbReference type="PANTHER" id="PTHR42839">
    <property type="entry name" value="ISOCHORISMATE SYNTHASE ENTC"/>
    <property type="match status" value="1"/>
</dbReference>
<evidence type="ECO:0000256" key="1">
    <source>
        <dbReference type="ARBA" id="ARBA00000799"/>
    </source>
</evidence>
<dbReference type="InterPro" id="IPR004561">
    <property type="entry name" value="IsoChor_synthase"/>
</dbReference>
<dbReference type="PANTHER" id="PTHR42839:SF2">
    <property type="entry name" value="ISOCHORISMATE SYNTHASE ENTC"/>
    <property type="match status" value="1"/>
</dbReference>
<keyword evidence="8" id="KW-1185">Reference proteome</keyword>
<dbReference type="InterPro" id="IPR005801">
    <property type="entry name" value="ADC_synthase"/>
</dbReference>
<evidence type="ECO:0000256" key="2">
    <source>
        <dbReference type="ARBA" id="ARBA00005297"/>
    </source>
</evidence>
<keyword evidence="4 7" id="KW-0413">Isomerase</keyword>
<dbReference type="RefSeq" id="WP_271887514.1">
    <property type="nucleotide sequence ID" value="NZ_JAQBIE010000002.1"/>
</dbReference>
<name>A0ABT4ZAJ6_9RHOB</name>
<dbReference type="Proteomes" id="UP001165641">
    <property type="component" value="Unassembled WGS sequence"/>
</dbReference>
<evidence type="ECO:0000256" key="4">
    <source>
        <dbReference type="ARBA" id="ARBA00023235"/>
    </source>
</evidence>
<evidence type="ECO:0000313" key="7">
    <source>
        <dbReference type="EMBL" id="MDB6176380.1"/>
    </source>
</evidence>
<evidence type="ECO:0000256" key="3">
    <source>
        <dbReference type="ARBA" id="ARBA00012824"/>
    </source>
</evidence>
<dbReference type="InterPro" id="IPR015890">
    <property type="entry name" value="Chorismate_C"/>
</dbReference>
<dbReference type="NCBIfam" id="TIGR00543">
    <property type="entry name" value="isochor_syn"/>
    <property type="match status" value="1"/>
</dbReference>
<gene>
    <name evidence="7" type="ORF">PAF17_02550</name>
</gene>
<organism evidence="7 8">
    <name type="scientific">Paracoccus onchidii</name>
    <dbReference type="NCBI Taxonomy" id="3017813"/>
    <lineage>
        <taxon>Bacteria</taxon>
        <taxon>Pseudomonadati</taxon>
        <taxon>Pseudomonadota</taxon>
        <taxon>Alphaproteobacteria</taxon>
        <taxon>Rhodobacterales</taxon>
        <taxon>Paracoccaceae</taxon>
        <taxon>Paracoccus</taxon>
    </lineage>
</organism>
<dbReference type="EC" id="5.4.4.2" evidence="3"/>
<reference evidence="7" key="1">
    <citation type="submission" date="2022-12" db="EMBL/GenBank/DDBJ databases">
        <title>Paracoccus onchidii sp. nov., isolated from a marine invertebrate from the South China Sea.</title>
        <authorList>
            <person name="Xu S."/>
            <person name="Liu Z."/>
            <person name="Xu Y."/>
        </authorList>
    </citation>
    <scope>NUCLEOTIDE SEQUENCE</scope>
    <source>
        <strain evidence="7">Z330</strain>
    </source>
</reference>
<comment type="catalytic activity">
    <reaction evidence="1">
        <text>chorismate = isochorismate</text>
        <dbReference type="Rhea" id="RHEA:18985"/>
        <dbReference type="ChEBI" id="CHEBI:29748"/>
        <dbReference type="ChEBI" id="CHEBI:29780"/>
        <dbReference type="EC" id="5.4.4.2"/>
    </reaction>
</comment>
<evidence type="ECO:0000313" key="8">
    <source>
        <dbReference type="Proteomes" id="UP001165641"/>
    </source>
</evidence>
<feature type="domain" description="Chorismate-utilising enzyme C-terminal" evidence="6">
    <location>
        <begin position="110"/>
        <end position="371"/>
    </location>
</feature>
<comment type="similarity">
    <text evidence="2">Belongs to the isochorismate synthase family.</text>
</comment>